<evidence type="ECO:0000256" key="1">
    <source>
        <dbReference type="SAM" id="Phobius"/>
    </source>
</evidence>
<reference evidence="2 3" key="1">
    <citation type="journal article" date="2011" name="J. Bacteriol.">
        <title>Complete genome sequence of Metallosphaera cuprina, a metal sulfide-oxidizing archaeon from a hot spring.</title>
        <authorList>
            <person name="Liu L.J."/>
            <person name="You X.Y."/>
            <person name="Zheng H."/>
            <person name="Wang S."/>
            <person name="Jiang C.Y."/>
            <person name="Liu S.J."/>
        </authorList>
    </citation>
    <scope>NUCLEOTIDE SEQUENCE [LARGE SCALE GENOMIC DNA]</scope>
    <source>
        <strain evidence="2 3">Ar-4</strain>
    </source>
</reference>
<feature type="transmembrane region" description="Helical" evidence="1">
    <location>
        <begin position="40"/>
        <end position="64"/>
    </location>
</feature>
<protein>
    <submittedName>
        <fullName evidence="2">Uncharacterized protein</fullName>
    </submittedName>
</protein>
<dbReference type="Proteomes" id="UP000007812">
    <property type="component" value="Chromosome"/>
</dbReference>
<dbReference type="eggNOG" id="arCOG10299">
    <property type="taxonomic scope" value="Archaea"/>
</dbReference>
<dbReference type="KEGG" id="mcn:Mcup_0998"/>
<dbReference type="AlphaFoldDB" id="F4G2Q5"/>
<accession>F4G2Q5</accession>
<keyword evidence="3" id="KW-1185">Reference proteome</keyword>
<gene>
    <name evidence="2" type="ordered locus">Mcup_0998</name>
</gene>
<evidence type="ECO:0000313" key="3">
    <source>
        <dbReference type="Proteomes" id="UP000007812"/>
    </source>
</evidence>
<feature type="transmembrane region" description="Helical" evidence="1">
    <location>
        <begin position="99"/>
        <end position="122"/>
    </location>
</feature>
<dbReference type="PATRIC" id="fig|1006006.8.peg.990"/>
<dbReference type="HOGENOM" id="CLU_151698_0_0_2"/>
<sequence length="124" mass="13638">MWINLFVSLPPGTPNRPPYQETGFMMGPFFGGMMSFGGAVMAHFMLGLLIALVSFIIMILAFLLGDLKVMMMGVISFLFIVVAGISGLSFMMSGFTNNFYSFLMSVGFILAFSSYSALLYFLKT</sequence>
<organism evidence="2 3">
    <name type="scientific">Metallosphaera cuprina (strain Ar-4)</name>
    <dbReference type="NCBI Taxonomy" id="1006006"/>
    <lineage>
        <taxon>Archaea</taxon>
        <taxon>Thermoproteota</taxon>
        <taxon>Thermoprotei</taxon>
        <taxon>Sulfolobales</taxon>
        <taxon>Sulfolobaceae</taxon>
        <taxon>Metallosphaera</taxon>
    </lineage>
</organism>
<feature type="transmembrane region" description="Helical" evidence="1">
    <location>
        <begin position="71"/>
        <end position="93"/>
    </location>
</feature>
<name>F4G2Q5_METCR</name>
<dbReference type="EMBL" id="CP002656">
    <property type="protein sequence ID" value="AEB95103.1"/>
    <property type="molecule type" value="Genomic_DNA"/>
</dbReference>
<keyword evidence="1" id="KW-0812">Transmembrane</keyword>
<keyword evidence="1" id="KW-1133">Transmembrane helix</keyword>
<evidence type="ECO:0000313" key="2">
    <source>
        <dbReference type="EMBL" id="AEB95103.1"/>
    </source>
</evidence>
<proteinExistence type="predicted"/>
<keyword evidence="1" id="KW-0472">Membrane</keyword>